<dbReference type="InterPro" id="IPR002109">
    <property type="entry name" value="Glutaredoxin"/>
</dbReference>
<dbReference type="Gene3D" id="3.40.30.10">
    <property type="entry name" value="Glutaredoxin"/>
    <property type="match status" value="1"/>
</dbReference>
<keyword evidence="1" id="KW-0676">Redox-active center</keyword>
<dbReference type="PROSITE" id="PS51354">
    <property type="entry name" value="GLUTAREDOXIN_2"/>
    <property type="match status" value="1"/>
</dbReference>
<dbReference type="PANTHER" id="PTHR10293">
    <property type="entry name" value="GLUTAREDOXIN FAMILY MEMBER"/>
    <property type="match status" value="1"/>
</dbReference>
<dbReference type="RefSeq" id="WP_380251233.1">
    <property type="nucleotide sequence ID" value="NZ_JBHUII010000004.1"/>
</dbReference>
<accession>A0ABW5BMC2</accession>
<dbReference type="Pfam" id="PF00462">
    <property type="entry name" value="Glutaredoxin"/>
    <property type="match status" value="1"/>
</dbReference>
<dbReference type="SUPFAM" id="SSF52833">
    <property type="entry name" value="Thioredoxin-like"/>
    <property type="match status" value="1"/>
</dbReference>
<comment type="caution">
    <text evidence="3">The sequence shown here is derived from an EMBL/GenBank/DDBJ whole genome shotgun (WGS) entry which is preliminary data.</text>
</comment>
<name>A0ABW5BMC2_9PROT</name>
<feature type="domain" description="Glutaredoxin" evidence="2">
    <location>
        <begin position="14"/>
        <end position="78"/>
    </location>
</feature>
<dbReference type="InterPro" id="IPR004480">
    <property type="entry name" value="Monothiol_GRX-rel"/>
</dbReference>
<evidence type="ECO:0000256" key="1">
    <source>
        <dbReference type="ARBA" id="ARBA00023284"/>
    </source>
</evidence>
<reference evidence="4" key="1">
    <citation type="journal article" date="2019" name="Int. J. Syst. Evol. Microbiol.">
        <title>The Global Catalogue of Microorganisms (GCM) 10K type strain sequencing project: providing services to taxonomists for standard genome sequencing and annotation.</title>
        <authorList>
            <consortium name="The Broad Institute Genomics Platform"/>
            <consortium name="The Broad Institute Genome Sequencing Center for Infectious Disease"/>
            <person name="Wu L."/>
            <person name="Ma J."/>
        </authorList>
    </citation>
    <scope>NUCLEOTIDE SEQUENCE [LARGE SCALE GENOMIC DNA]</scope>
    <source>
        <strain evidence="4">CGMCC 4.7192</strain>
    </source>
</reference>
<dbReference type="PANTHER" id="PTHR10293:SF16">
    <property type="entry name" value="GLUTAREDOXIN-RELATED PROTEIN 5, MITOCHONDRIAL"/>
    <property type="match status" value="1"/>
</dbReference>
<evidence type="ECO:0000313" key="4">
    <source>
        <dbReference type="Proteomes" id="UP001597294"/>
    </source>
</evidence>
<protein>
    <submittedName>
        <fullName evidence="3">Glutaredoxin domain-containing protein</fullName>
    </submittedName>
</protein>
<organism evidence="3 4">
    <name type="scientific">Kiloniella antarctica</name>
    <dbReference type="NCBI Taxonomy" id="1550907"/>
    <lineage>
        <taxon>Bacteria</taxon>
        <taxon>Pseudomonadati</taxon>
        <taxon>Pseudomonadota</taxon>
        <taxon>Alphaproteobacteria</taxon>
        <taxon>Rhodospirillales</taxon>
        <taxon>Kiloniellaceae</taxon>
        <taxon>Kiloniella</taxon>
    </lineage>
</organism>
<proteinExistence type="predicted"/>
<sequence>MKKQIQQNLKDQKVVLYRKGTREHSSCVFSSHMVQILDHYGVNFTSHDVLLSDDLRAGIKSYSGVKTLPQLFVDGEFVGGTDDIRNLIENDKIVPFFQEKNIEFNADKSAIRLVLNDVSRDEKIACAKQ</sequence>
<evidence type="ECO:0000259" key="2">
    <source>
        <dbReference type="Pfam" id="PF00462"/>
    </source>
</evidence>
<dbReference type="Proteomes" id="UP001597294">
    <property type="component" value="Unassembled WGS sequence"/>
</dbReference>
<evidence type="ECO:0000313" key="3">
    <source>
        <dbReference type="EMBL" id="MFD2206039.1"/>
    </source>
</evidence>
<gene>
    <name evidence="3" type="ORF">ACFSKO_10465</name>
</gene>
<dbReference type="InterPro" id="IPR036249">
    <property type="entry name" value="Thioredoxin-like_sf"/>
</dbReference>
<dbReference type="EMBL" id="JBHUII010000004">
    <property type="protein sequence ID" value="MFD2206039.1"/>
    <property type="molecule type" value="Genomic_DNA"/>
</dbReference>
<keyword evidence="4" id="KW-1185">Reference proteome</keyword>